<gene>
    <name evidence="6" type="ORF">SAMN05660649_01656</name>
</gene>
<keyword evidence="6" id="KW-0808">Transferase</keyword>
<organism evidence="6 7">
    <name type="scientific">Desulfotruncus arcticus DSM 17038</name>
    <dbReference type="NCBI Taxonomy" id="1121424"/>
    <lineage>
        <taxon>Bacteria</taxon>
        <taxon>Bacillati</taxon>
        <taxon>Bacillota</taxon>
        <taxon>Clostridia</taxon>
        <taxon>Eubacteriales</taxon>
        <taxon>Desulfallaceae</taxon>
        <taxon>Desulfotruncus</taxon>
    </lineage>
</organism>
<dbReference type="CDD" id="cd01677">
    <property type="entry name" value="PFL2_DhaB_BssA"/>
    <property type="match status" value="1"/>
</dbReference>
<dbReference type="PANTHER" id="PTHR43641">
    <property type="entry name" value="FORMATE ACETYLTRANSFERASE 3-RELATED"/>
    <property type="match status" value="1"/>
</dbReference>
<proteinExistence type="predicted"/>
<dbReference type="PANTHER" id="PTHR43641:SF2">
    <property type="entry name" value="DEHYDRATASE YBIW-RELATED"/>
    <property type="match status" value="1"/>
</dbReference>
<evidence type="ECO:0000256" key="2">
    <source>
        <dbReference type="ARBA" id="ARBA00023239"/>
    </source>
</evidence>
<dbReference type="AlphaFoldDB" id="A0A1I2RWI6"/>
<dbReference type="Pfam" id="PF02901">
    <property type="entry name" value="PFL-like"/>
    <property type="match status" value="1"/>
</dbReference>
<evidence type="ECO:0000259" key="4">
    <source>
        <dbReference type="PROSITE" id="PS51149"/>
    </source>
</evidence>
<dbReference type="InterPro" id="IPR050012">
    <property type="entry name" value="Glycl_HYPD"/>
</dbReference>
<dbReference type="Gene3D" id="3.20.70.20">
    <property type="match status" value="1"/>
</dbReference>
<dbReference type="GO" id="GO:0016835">
    <property type="term" value="F:carbon-oxygen lyase activity"/>
    <property type="evidence" value="ECO:0007669"/>
    <property type="project" value="InterPro"/>
</dbReference>
<dbReference type="Proteomes" id="UP000199337">
    <property type="component" value="Unassembled WGS sequence"/>
</dbReference>
<dbReference type="SUPFAM" id="SSF51998">
    <property type="entry name" value="PFL-like glycyl radical enzymes"/>
    <property type="match status" value="1"/>
</dbReference>
<sequence>MATETTKNLGMNERIRKLRQQSVSTVPIISIERAVLITEAYQKYQGKVSIPVLRALSFKHLCANKTVVILDGELIVGERGPQPQSAPTYPELCCHSVEDFEIMDQREKIFFRVSPESKKIQKETIIPFWKGKAIRDLIMDQMTPEWHDCYEAGIYTEFMEQRAPGHTVCDDKIYRKGMLDFKAEIKEQLDQLDFVNDFAAYDKQEELKGMDIACDALMIFAGRYAEKARAMAAECRDEQRKAELIRIAENCEWVPAHAPHTFHEALQMYWFVHLGVITELNTWDAYCPGHLDQHLNPFYQREIAAGTLTRESAMELLESFWVKFNNQPAPPKVGITLKESATYTDFCNINIGGMKADGTDGVCDVSYLLLDVIKDMRILQPSTNVQISKKNPDKFVIEAGRVIREGMGFPSVFNHDAVVQELLRQGKSLEDARQGGTSGCVEVGAFGKEAYILTGYFNMVKVLEITLHNGVDPRTGKRIGLETGDPRSFQSMDDLMAAFKQQIAYFIDVDIRGNNVIEKMYAQYMPSPFLSVITEDCITRGRDYNAGGARYNSRYIQFVGLGSITDCFSSIKKHVFDDRTLTIDKLLAVLDANFKGFEKERQIFLNKTPKYGNDDDEADSLIMGMFEIIYGLVNGRPTPNGGQYRVEMLPTTCHVYFGSVIGATPDGRKAGVALSEGISPVQGADKCGPTAVIKSAAKLDQLRTGGALLNQKFTPAVLEGETGLECLKDLIRAYFRMDGHHIQFNVVDSDMLRDAQHHPENYNDLIVRVAGYSDYFNNLTAELQNEIILRTEQQGF</sequence>
<dbReference type="STRING" id="341036.SAMN05660649_01656"/>
<dbReference type="GO" id="GO:0005829">
    <property type="term" value="C:cytosol"/>
    <property type="evidence" value="ECO:0007669"/>
    <property type="project" value="TreeGrafter"/>
</dbReference>
<dbReference type="PROSITE" id="PS51554">
    <property type="entry name" value="PFL"/>
    <property type="match status" value="1"/>
</dbReference>
<evidence type="ECO:0000259" key="5">
    <source>
        <dbReference type="PROSITE" id="PS51554"/>
    </source>
</evidence>
<feature type="modified residue" description="Glycine radical" evidence="3">
    <location>
        <position position="771"/>
    </location>
</feature>
<evidence type="ECO:0000313" key="7">
    <source>
        <dbReference type="Proteomes" id="UP000199337"/>
    </source>
</evidence>
<dbReference type="InterPro" id="IPR051215">
    <property type="entry name" value="GRE"/>
</dbReference>
<accession>A0A1I2RWI6</accession>
<keyword evidence="1 3" id="KW-0556">Organic radical</keyword>
<evidence type="ECO:0000256" key="1">
    <source>
        <dbReference type="ARBA" id="ARBA00022818"/>
    </source>
</evidence>
<dbReference type="NCBIfam" id="NF043068">
    <property type="entry name" value="glycl_HYPD"/>
    <property type="match status" value="1"/>
</dbReference>
<reference evidence="7" key="1">
    <citation type="submission" date="2016-10" db="EMBL/GenBank/DDBJ databases">
        <authorList>
            <person name="Varghese N."/>
            <person name="Submissions S."/>
        </authorList>
    </citation>
    <scope>NUCLEOTIDE SEQUENCE [LARGE SCALE GENOMIC DNA]</scope>
    <source>
        <strain evidence="7">DSM 17038</strain>
    </source>
</reference>
<dbReference type="PROSITE" id="PS51149">
    <property type="entry name" value="GLY_RADICAL_2"/>
    <property type="match status" value="1"/>
</dbReference>
<name>A0A1I2RWI6_9FIRM</name>
<evidence type="ECO:0000313" key="6">
    <source>
        <dbReference type="EMBL" id="SFG44928.1"/>
    </source>
</evidence>
<protein>
    <submittedName>
        <fullName evidence="6">Formate C-acetyltransferase</fullName>
    </submittedName>
</protein>
<dbReference type="GO" id="GO:0016740">
    <property type="term" value="F:transferase activity"/>
    <property type="evidence" value="ECO:0007669"/>
    <property type="project" value="UniProtKB-KW"/>
</dbReference>
<keyword evidence="7" id="KW-1185">Reference proteome</keyword>
<keyword evidence="2" id="KW-0456">Lyase</keyword>
<dbReference type="InterPro" id="IPR004184">
    <property type="entry name" value="PFL_dom"/>
</dbReference>
<dbReference type="Pfam" id="PF01228">
    <property type="entry name" value="Gly_radical"/>
    <property type="match status" value="1"/>
</dbReference>
<evidence type="ECO:0000256" key="3">
    <source>
        <dbReference type="PROSITE-ProRule" id="PRU00493"/>
    </source>
</evidence>
<dbReference type="EMBL" id="FOOX01000005">
    <property type="protein sequence ID" value="SFG44928.1"/>
    <property type="molecule type" value="Genomic_DNA"/>
</dbReference>
<feature type="domain" description="Glycine radical" evidence="4">
    <location>
        <begin position="676"/>
        <end position="796"/>
    </location>
</feature>
<dbReference type="InterPro" id="IPR001150">
    <property type="entry name" value="Gly_radical"/>
</dbReference>
<feature type="domain" description="PFL" evidence="5">
    <location>
        <begin position="13"/>
        <end position="669"/>
    </location>
</feature>